<name>A0A3G5AGS9_9VIRU</name>
<gene>
    <name evidence="1" type="ORF">Sylvanvirus1_32</name>
</gene>
<accession>A0A3G5AGS9</accession>
<reference evidence="1" key="1">
    <citation type="submission" date="2018-10" db="EMBL/GenBank/DDBJ databases">
        <title>Hidden diversity of soil giant viruses.</title>
        <authorList>
            <person name="Schulz F."/>
            <person name="Alteio L."/>
            <person name="Goudeau D."/>
            <person name="Ryan E.M."/>
            <person name="Malmstrom R.R."/>
            <person name="Blanchard J."/>
            <person name="Woyke T."/>
        </authorList>
    </citation>
    <scope>NUCLEOTIDE SEQUENCE</scope>
    <source>
        <strain evidence="1">SYV1</strain>
    </source>
</reference>
<proteinExistence type="predicted"/>
<dbReference type="EMBL" id="MK072507">
    <property type="protein sequence ID" value="AYV86436.1"/>
    <property type="molecule type" value="Genomic_DNA"/>
</dbReference>
<organism evidence="1">
    <name type="scientific">Sylvanvirus sp</name>
    <dbReference type="NCBI Taxonomy" id="2487774"/>
    <lineage>
        <taxon>Viruses</taxon>
    </lineage>
</organism>
<sequence>MTQQQEKHERELDNIFTHFNQPLCREMKIKLLRWHYTDESSIILNTKNNKK</sequence>
<evidence type="ECO:0000313" key="1">
    <source>
        <dbReference type="EMBL" id="AYV86436.1"/>
    </source>
</evidence>
<protein>
    <submittedName>
        <fullName evidence="1">Uncharacterized protein</fullName>
    </submittedName>
</protein>